<accession>A0ABP6YUJ4</accession>
<dbReference type="Gene3D" id="1.10.10.60">
    <property type="entry name" value="Homeodomain-like"/>
    <property type="match status" value="1"/>
</dbReference>
<dbReference type="InterPro" id="IPR011075">
    <property type="entry name" value="TetR_C"/>
</dbReference>
<dbReference type="InterPro" id="IPR036271">
    <property type="entry name" value="Tet_transcr_reg_TetR-rel_C_sf"/>
</dbReference>
<comment type="caution">
    <text evidence="6">The sequence shown here is derived from an EMBL/GenBank/DDBJ whole genome shotgun (WGS) entry which is preliminary data.</text>
</comment>
<name>A0ABP6YUJ4_9ACTN</name>
<dbReference type="SUPFAM" id="SSF46689">
    <property type="entry name" value="Homeodomain-like"/>
    <property type="match status" value="1"/>
</dbReference>
<dbReference type="PROSITE" id="PS50977">
    <property type="entry name" value="HTH_TETR_2"/>
    <property type="match status" value="1"/>
</dbReference>
<dbReference type="Pfam" id="PF16859">
    <property type="entry name" value="TetR_C_11"/>
    <property type="match status" value="1"/>
</dbReference>
<evidence type="ECO:0000256" key="1">
    <source>
        <dbReference type="ARBA" id="ARBA00023015"/>
    </source>
</evidence>
<dbReference type="Proteomes" id="UP001500630">
    <property type="component" value="Unassembled WGS sequence"/>
</dbReference>
<evidence type="ECO:0000313" key="7">
    <source>
        <dbReference type="Proteomes" id="UP001500630"/>
    </source>
</evidence>
<feature type="domain" description="HTH tetR-type" evidence="5">
    <location>
        <begin position="19"/>
        <end position="79"/>
    </location>
</feature>
<evidence type="ECO:0000256" key="4">
    <source>
        <dbReference type="PROSITE-ProRule" id="PRU00335"/>
    </source>
</evidence>
<gene>
    <name evidence="6" type="ORF">GCM10022419_083030</name>
</gene>
<dbReference type="InterPro" id="IPR050109">
    <property type="entry name" value="HTH-type_TetR-like_transc_reg"/>
</dbReference>
<sequence length="203" mass="21750">MAESRAHEPAATQTRRRGAALEQAIYQATMEELAAAGYSGLTMEGVARRAQTGKAALYRRWPAKKDLVLEALLRTLPPAREVAHTGSIRDDLLAALTIMAEALAGEAARPGLDVMIDLLRHPELRQAFVVRVIEPRLRLIEATLHQAAARGAITAGAPVPLIARTGPALVIQTFLLTGEPPAGAELARIVDAILMPLLTPPDR</sequence>
<evidence type="ECO:0000313" key="6">
    <source>
        <dbReference type="EMBL" id="GAA3588131.1"/>
    </source>
</evidence>
<dbReference type="RefSeq" id="WP_345570748.1">
    <property type="nucleotide sequence ID" value="NZ_BAABDQ010000024.1"/>
</dbReference>
<feature type="DNA-binding region" description="H-T-H motif" evidence="4">
    <location>
        <begin position="42"/>
        <end position="61"/>
    </location>
</feature>
<dbReference type="PANTHER" id="PTHR30055:SF225">
    <property type="entry name" value="TRANSCRIPTIONAL REGULATORY PROTEIN-RELATED"/>
    <property type="match status" value="1"/>
</dbReference>
<dbReference type="Gene3D" id="1.10.357.10">
    <property type="entry name" value="Tetracycline Repressor, domain 2"/>
    <property type="match status" value="1"/>
</dbReference>
<dbReference type="EMBL" id="BAABDQ010000024">
    <property type="protein sequence ID" value="GAA3588131.1"/>
    <property type="molecule type" value="Genomic_DNA"/>
</dbReference>
<reference evidence="7" key="1">
    <citation type="journal article" date="2019" name="Int. J. Syst. Evol. Microbiol.">
        <title>The Global Catalogue of Microorganisms (GCM) 10K type strain sequencing project: providing services to taxonomists for standard genome sequencing and annotation.</title>
        <authorList>
            <consortium name="The Broad Institute Genomics Platform"/>
            <consortium name="The Broad Institute Genome Sequencing Center for Infectious Disease"/>
            <person name="Wu L."/>
            <person name="Ma J."/>
        </authorList>
    </citation>
    <scope>NUCLEOTIDE SEQUENCE [LARGE SCALE GENOMIC DNA]</scope>
    <source>
        <strain evidence="7">JCM 17326</strain>
    </source>
</reference>
<dbReference type="Pfam" id="PF00440">
    <property type="entry name" value="TetR_N"/>
    <property type="match status" value="1"/>
</dbReference>
<dbReference type="InterPro" id="IPR001647">
    <property type="entry name" value="HTH_TetR"/>
</dbReference>
<protein>
    <submittedName>
        <fullName evidence="6">TetR/AcrR family transcriptional regulator</fullName>
    </submittedName>
</protein>
<keyword evidence="2 4" id="KW-0238">DNA-binding</keyword>
<organism evidence="6 7">
    <name type="scientific">Nonomuraea rosea</name>
    <dbReference type="NCBI Taxonomy" id="638574"/>
    <lineage>
        <taxon>Bacteria</taxon>
        <taxon>Bacillati</taxon>
        <taxon>Actinomycetota</taxon>
        <taxon>Actinomycetes</taxon>
        <taxon>Streptosporangiales</taxon>
        <taxon>Streptosporangiaceae</taxon>
        <taxon>Nonomuraea</taxon>
    </lineage>
</organism>
<evidence type="ECO:0000259" key="5">
    <source>
        <dbReference type="PROSITE" id="PS50977"/>
    </source>
</evidence>
<keyword evidence="3" id="KW-0804">Transcription</keyword>
<dbReference type="InterPro" id="IPR009057">
    <property type="entry name" value="Homeodomain-like_sf"/>
</dbReference>
<dbReference type="PANTHER" id="PTHR30055">
    <property type="entry name" value="HTH-TYPE TRANSCRIPTIONAL REGULATOR RUTR"/>
    <property type="match status" value="1"/>
</dbReference>
<keyword evidence="1" id="KW-0805">Transcription regulation</keyword>
<proteinExistence type="predicted"/>
<evidence type="ECO:0000256" key="2">
    <source>
        <dbReference type="ARBA" id="ARBA00023125"/>
    </source>
</evidence>
<keyword evidence="7" id="KW-1185">Reference proteome</keyword>
<evidence type="ECO:0000256" key="3">
    <source>
        <dbReference type="ARBA" id="ARBA00023163"/>
    </source>
</evidence>
<dbReference type="SUPFAM" id="SSF48498">
    <property type="entry name" value="Tetracyclin repressor-like, C-terminal domain"/>
    <property type="match status" value="1"/>
</dbReference>